<name>A0ABP1DQI2_9APHY</name>
<evidence type="ECO:0000256" key="1">
    <source>
        <dbReference type="SAM" id="MobiDB-lite"/>
    </source>
</evidence>
<feature type="region of interest" description="Disordered" evidence="1">
    <location>
        <begin position="103"/>
        <end position="133"/>
    </location>
</feature>
<sequence length="366" mass="41437">MQDVVITPPNGSTIFVEAACLITSTMYSMPKLRMISLESVRITGDQVTKELCRNLASFAPNPVGLHFNECEVSANIVVAIACALPNVTGLYLDNTSYPQRLPDLTDSDTQTLLPDSLNQSENDDSHTEARRATHPLHIHDDAVEMRRRYSSKLNLTVFKMRFIIHPEAYLEKIVQFSTSLDKISYAAFTVDLDDASHSLEPISKFIGRLGLGLNYLDVRLRRLSPWYFSGHWHSDLRSTGMKVTYPPSTCRKPRELLVYPELDAREIELVNQIAGMQFNGIQFNMWPPDVYHNSTWTLWCVEDDPDIPSDIPAAEYCMSYGLSGTLSLEEGPTFDTKCDGHFWRRTNENVSQLYGYAGRLRGNVKN</sequence>
<evidence type="ECO:0000313" key="3">
    <source>
        <dbReference type="Proteomes" id="UP001497453"/>
    </source>
</evidence>
<dbReference type="EMBL" id="OZ037948">
    <property type="protein sequence ID" value="CAL1709017.1"/>
    <property type="molecule type" value="Genomic_DNA"/>
</dbReference>
<reference evidence="3" key="1">
    <citation type="submission" date="2024-04" db="EMBL/GenBank/DDBJ databases">
        <authorList>
            <person name="Shaw F."/>
            <person name="Minotto A."/>
        </authorList>
    </citation>
    <scope>NUCLEOTIDE SEQUENCE [LARGE SCALE GENOMIC DNA]</scope>
</reference>
<evidence type="ECO:0000313" key="2">
    <source>
        <dbReference type="EMBL" id="CAL1709017.1"/>
    </source>
</evidence>
<feature type="compositionally biased region" description="Basic and acidic residues" evidence="1">
    <location>
        <begin position="123"/>
        <end position="133"/>
    </location>
</feature>
<dbReference type="Proteomes" id="UP001497453">
    <property type="component" value="Chromosome 5"/>
</dbReference>
<keyword evidence="3" id="KW-1185">Reference proteome</keyword>
<organism evidence="2 3">
    <name type="scientific">Somion occarium</name>
    <dbReference type="NCBI Taxonomy" id="3059160"/>
    <lineage>
        <taxon>Eukaryota</taxon>
        <taxon>Fungi</taxon>
        <taxon>Dikarya</taxon>
        <taxon>Basidiomycota</taxon>
        <taxon>Agaricomycotina</taxon>
        <taxon>Agaricomycetes</taxon>
        <taxon>Polyporales</taxon>
        <taxon>Cerrenaceae</taxon>
        <taxon>Somion</taxon>
    </lineage>
</organism>
<proteinExistence type="predicted"/>
<feature type="compositionally biased region" description="Polar residues" evidence="1">
    <location>
        <begin position="107"/>
        <end position="120"/>
    </location>
</feature>
<accession>A0ABP1DQI2</accession>
<gene>
    <name evidence="2" type="ORF">GFSPODELE1_LOCUS7145</name>
</gene>
<protein>
    <submittedName>
        <fullName evidence="2">Uncharacterized protein</fullName>
    </submittedName>
</protein>